<sequence>MGGIFFVGRDSGLRELAAALRGLGIKVVEVPGRDAVLYIYDEKRGGSIMLEGEDLVEYLRELNQPLDALSSSS</sequence>
<dbReference type="EMBL" id="JZWT02000003">
    <property type="protein sequence ID" value="MFB6489980.1"/>
    <property type="molecule type" value="Genomic_DNA"/>
</dbReference>
<organism evidence="1 2">
    <name type="scientific">Thermoproteus sp. AZ2</name>
    <dbReference type="NCBI Taxonomy" id="1609232"/>
    <lineage>
        <taxon>Archaea</taxon>
        <taxon>Thermoproteota</taxon>
        <taxon>Thermoprotei</taxon>
        <taxon>Thermoproteales</taxon>
        <taxon>Thermoproteaceae</taxon>
        <taxon>Thermoproteus</taxon>
    </lineage>
</organism>
<name>A0ACC6UZ16_9CREN</name>
<evidence type="ECO:0000313" key="2">
    <source>
        <dbReference type="Proteomes" id="UP000033636"/>
    </source>
</evidence>
<reference evidence="1" key="1">
    <citation type="submission" date="2024-07" db="EMBL/GenBank/DDBJ databases">
        <title>Metagenome and Metagenome-Assembled Genomes of Archaea from a hot spring from the geothermal field of Los Azufres, Mexico.</title>
        <authorList>
            <person name="Marin-Paredes R."/>
            <person name="Martinez-Romero E."/>
            <person name="Servin-Garciduenas L.E."/>
        </authorList>
    </citation>
    <scope>NUCLEOTIDE SEQUENCE</scope>
</reference>
<proteinExistence type="predicted"/>
<comment type="caution">
    <text evidence="1">The sequence shown here is derived from an EMBL/GenBank/DDBJ whole genome shotgun (WGS) entry which is preliminary data.</text>
</comment>
<dbReference type="Proteomes" id="UP000033636">
    <property type="component" value="Unassembled WGS sequence"/>
</dbReference>
<accession>A0ACC6UZ16</accession>
<evidence type="ECO:0000313" key="1">
    <source>
        <dbReference type="EMBL" id="MFB6489980.1"/>
    </source>
</evidence>
<protein>
    <submittedName>
        <fullName evidence="1">Uncharacterized protein</fullName>
    </submittedName>
</protein>
<gene>
    <name evidence="1" type="ORF">TU35_001830</name>
</gene>